<dbReference type="PANTHER" id="PTHR35092">
    <property type="entry name" value="CHLORINASE MJ1651"/>
    <property type="match status" value="1"/>
</dbReference>
<feature type="domain" description="S-adenosyl-l-methionine hydroxide adenosyltransferase C-terminal" evidence="4">
    <location>
        <begin position="167"/>
        <end position="245"/>
    </location>
</feature>
<dbReference type="SUPFAM" id="SSF102522">
    <property type="entry name" value="Bacterial fluorinating enzyme, N-terminal domain"/>
    <property type="match status" value="1"/>
</dbReference>
<keyword evidence="6" id="KW-1185">Reference proteome</keyword>
<organism evidence="5 6">
    <name type="scientific">Myroides pelagicus</name>
    <dbReference type="NCBI Taxonomy" id="270914"/>
    <lineage>
        <taxon>Bacteria</taxon>
        <taxon>Pseudomonadati</taxon>
        <taxon>Bacteroidota</taxon>
        <taxon>Flavobacteriia</taxon>
        <taxon>Flavobacteriales</taxon>
        <taxon>Flavobacteriaceae</taxon>
        <taxon>Myroides</taxon>
    </lineage>
</organism>
<dbReference type="SUPFAM" id="SSF101852">
    <property type="entry name" value="Bacterial fluorinating enzyme, C-terminal domain"/>
    <property type="match status" value="1"/>
</dbReference>
<proteinExistence type="inferred from homology"/>
<dbReference type="OrthoDB" id="9792195at2"/>
<evidence type="ECO:0000259" key="3">
    <source>
        <dbReference type="Pfam" id="PF01887"/>
    </source>
</evidence>
<dbReference type="AlphaFoldDB" id="A0A7K1GJT4"/>
<dbReference type="InterPro" id="IPR023227">
    <property type="entry name" value="SAM_OH_AdoTrfase_C_sf"/>
</dbReference>
<protein>
    <recommendedName>
        <fullName evidence="7">SAM-dependent chlorinase/fluorinase</fullName>
    </recommendedName>
</protein>
<evidence type="ECO:0000256" key="1">
    <source>
        <dbReference type="ARBA" id="ARBA00022691"/>
    </source>
</evidence>
<dbReference type="Pfam" id="PF20257">
    <property type="entry name" value="SAM_HAT_C"/>
    <property type="match status" value="1"/>
</dbReference>
<dbReference type="PIRSF" id="PIRSF006779">
    <property type="entry name" value="UCP006779"/>
    <property type="match status" value="1"/>
</dbReference>
<evidence type="ECO:0000313" key="6">
    <source>
        <dbReference type="Proteomes" id="UP000488936"/>
    </source>
</evidence>
<dbReference type="Gene3D" id="2.40.30.90">
    <property type="entry name" value="Bacterial fluorinating enzyme like"/>
    <property type="match status" value="1"/>
</dbReference>
<dbReference type="Pfam" id="PF01887">
    <property type="entry name" value="SAM_HAT_N"/>
    <property type="match status" value="1"/>
</dbReference>
<keyword evidence="1" id="KW-0949">S-adenosyl-L-methionine</keyword>
<reference evidence="5 6" key="1">
    <citation type="journal article" date="2006" name="Int. J. Syst. Evol. Microbiol.">
        <title>Myroides pelagicus sp. nov., isolated from seawater in Thailand.</title>
        <authorList>
            <person name="Yoon J."/>
            <person name="Maneerat S."/>
            <person name="Kawai F."/>
            <person name="Yokota A."/>
        </authorList>
    </citation>
    <scope>NUCLEOTIDE SEQUENCE [LARGE SCALE GENOMIC DNA]</scope>
    <source>
        <strain evidence="5 6">SM1T</strain>
    </source>
</reference>
<evidence type="ECO:0008006" key="7">
    <source>
        <dbReference type="Google" id="ProtNLM"/>
    </source>
</evidence>
<accession>A0A7K1GJT4</accession>
<dbReference type="InterPro" id="IPR046470">
    <property type="entry name" value="SAM_HAT_C"/>
</dbReference>
<dbReference type="Proteomes" id="UP000488936">
    <property type="component" value="Unassembled WGS sequence"/>
</dbReference>
<sequence>MQRIITLTTDFGYRDYYVGALKGKIYSNISNCTIIDISHGITSYNKEAAGFVVRATYHNFPKGSIHIIAVDAFISENTPAICVKCDGHYFITTDNGVLTNLLIDKDYEQAVYIYNEGGMRSNDLFVYCAYQLSEGRPLENIGTNVDSLQKLNFISDKLTIEENTIQGKFVYEDNYGNLITNISREVFERVGKGRRFQIRVKNSLITRINNYYADFKLYENSTLNDRAGDLLAVFNDLDLLVITIFYSRLDGAGGSPRTLLNLNMYDNIRIDFVVENI</sequence>
<gene>
    <name evidence="5" type="ORF">GJV77_03970</name>
</gene>
<dbReference type="InterPro" id="IPR002747">
    <property type="entry name" value="SAM_OH_AdoTrfase"/>
</dbReference>
<feature type="domain" description="S-adenosyl-l-methionine hydroxide adenosyltransferase N-terminal" evidence="3">
    <location>
        <begin position="5"/>
        <end position="142"/>
    </location>
</feature>
<evidence type="ECO:0000256" key="2">
    <source>
        <dbReference type="ARBA" id="ARBA00024035"/>
    </source>
</evidence>
<comment type="similarity">
    <text evidence="2">Belongs to the SAM hydrolase / SAM-dependent halogenase family.</text>
</comment>
<dbReference type="EMBL" id="WMJY01000006">
    <property type="protein sequence ID" value="MTH29076.1"/>
    <property type="molecule type" value="Genomic_DNA"/>
</dbReference>
<comment type="caution">
    <text evidence="5">The sequence shown here is derived from an EMBL/GenBank/DDBJ whole genome shotgun (WGS) entry which is preliminary data.</text>
</comment>
<dbReference type="Gene3D" id="3.40.50.10790">
    <property type="entry name" value="S-adenosyl-l-methionine hydroxide adenosyltransferase, N-terminal"/>
    <property type="match status" value="1"/>
</dbReference>
<evidence type="ECO:0000313" key="5">
    <source>
        <dbReference type="EMBL" id="MTH29076.1"/>
    </source>
</evidence>
<evidence type="ECO:0000259" key="4">
    <source>
        <dbReference type="Pfam" id="PF20257"/>
    </source>
</evidence>
<dbReference type="InterPro" id="IPR023228">
    <property type="entry name" value="SAM_OH_AdoTrfase_N_sf"/>
</dbReference>
<dbReference type="RefSeq" id="WP_155035056.1">
    <property type="nucleotide sequence ID" value="NZ_JAYMMG010000011.1"/>
</dbReference>
<dbReference type="PANTHER" id="PTHR35092:SF1">
    <property type="entry name" value="CHLORINASE MJ1651"/>
    <property type="match status" value="1"/>
</dbReference>
<dbReference type="InterPro" id="IPR046469">
    <property type="entry name" value="SAM_HAT_N"/>
</dbReference>
<name>A0A7K1GJT4_9FLAO</name>